<evidence type="ECO:0000313" key="1">
    <source>
        <dbReference type="EMBL" id="MBD6616909.1"/>
    </source>
</evidence>
<dbReference type="Proteomes" id="UP001165986">
    <property type="component" value="Unassembled WGS sequence"/>
</dbReference>
<gene>
    <name evidence="1" type="ORF">FNW02_13980</name>
</gene>
<evidence type="ECO:0000313" key="2">
    <source>
        <dbReference type="Proteomes" id="UP001165986"/>
    </source>
</evidence>
<sequence length="144" mass="16128">MSIGNTKLYPKRLIFCLSAVCGLLGVMIPETVSSQTTPIIRILRVTAPGGTTFKREESWYLQARNITQADQKCAVRSGDKFFVSSILSSNNSQVVSPTGNGERLRDYWEVTFEKPLPCNQQGDGRQTWFVFKSHVQQLQAVAVR</sequence>
<organism evidence="1 2">
    <name type="scientific">Komarekiella delphini-convector SJRDD-AB1</name>
    <dbReference type="NCBI Taxonomy" id="2593771"/>
    <lineage>
        <taxon>Bacteria</taxon>
        <taxon>Bacillati</taxon>
        <taxon>Cyanobacteriota</taxon>
        <taxon>Cyanophyceae</taxon>
        <taxon>Nostocales</taxon>
        <taxon>Nostocaceae</taxon>
        <taxon>Komarekiella</taxon>
        <taxon>Komarekiella delphini-convector</taxon>
    </lineage>
</organism>
<comment type="caution">
    <text evidence="1">The sequence shown here is derived from an EMBL/GenBank/DDBJ whole genome shotgun (WGS) entry which is preliminary data.</text>
</comment>
<protein>
    <submittedName>
        <fullName evidence="1">Uncharacterized protein</fullName>
    </submittedName>
</protein>
<keyword evidence="2" id="KW-1185">Reference proteome</keyword>
<reference evidence="1" key="1">
    <citation type="submission" date="2019-07" db="EMBL/GenBank/DDBJ databases">
        <title>Toxilogical consequences of a new and cryptic species of cyanobacteria (Komarekiella delphini-convector) recovered from the epidermis of a bottlenose dolphin and 1500 ft. in the air.</title>
        <authorList>
            <person name="Brown A.O."/>
            <person name="Dvorak P."/>
            <person name="Villanueva C.D."/>
            <person name="Foss A.J."/>
            <person name="Garvey A.D."/>
            <person name="Gibson Q.A."/>
            <person name="Johansen J.R."/>
            <person name="Casamatta D.A."/>
        </authorList>
    </citation>
    <scope>NUCLEOTIDE SEQUENCE</scope>
    <source>
        <strain evidence="1">SJRDD-AB1</strain>
    </source>
</reference>
<name>A0AA40SX64_9NOST</name>
<dbReference type="AlphaFoldDB" id="A0AA40SX64"/>
<dbReference type="RefSeq" id="WP_191758147.1">
    <property type="nucleotide sequence ID" value="NZ_VJXY01000013.1"/>
</dbReference>
<accession>A0AA40SX64</accession>
<dbReference type="EMBL" id="VJXY01000013">
    <property type="protein sequence ID" value="MBD6616909.1"/>
    <property type="molecule type" value="Genomic_DNA"/>
</dbReference>
<proteinExistence type="predicted"/>